<feature type="region of interest" description="Disordered" evidence="1">
    <location>
        <begin position="19"/>
        <end position="114"/>
    </location>
</feature>
<feature type="region of interest" description="Disordered" evidence="1">
    <location>
        <begin position="148"/>
        <end position="171"/>
    </location>
</feature>
<comment type="caution">
    <text evidence="2">The sequence shown here is derived from an EMBL/GenBank/DDBJ whole genome shotgun (WGS) entry which is preliminary data.</text>
</comment>
<dbReference type="InParanoid" id="A0A1X2HD18"/>
<accession>A0A1X2HD18</accession>
<feature type="compositionally biased region" description="Low complexity" evidence="1">
    <location>
        <begin position="156"/>
        <end position="171"/>
    </location>
</feature>
<reference evidence="2 3" key="1">
    <citation type="submission" date="2016-07" db="EMBL/GenBank/DDBJ databases">
        <title>Pervasive Adenine N6-methylation of Active Genes in Fungi.</title>
        <authorList>
            <consortium name="DOE Joint Genome Institute"/>
            <person name="Mondo S.J."/>
            <person name="Dannebaum R.O."/>
            <person name="Kuo R.C."/>
            <person name="Labutti K."/>
            <person name="Haridas S."/>
            <person name="Kuo A."/>
            <person name="Salamov A."/>
            <person name="Ahrendt S.R."/>
            <person name="Lipzen A."/>
            <person name="Sullivan W."/>
            <person name="Andreopoulos W.B."/>
            <person name="Clum A."/>
            <person name="Lindquist E."/>
            <person name="Daum C."/>
            <person name="Ramamoorthy G.K."/>
            <person name="Gryganskyi A."/>
            <person name="Culley D."/>
            <person name="Magnuson J.K."/>
            <person name="James T.Y."/>
            <person name="O'Malley M.A."/>
            <person name="Stajich J.E."/>
            <person name="Spatafora J.W."/>
            <person name="Visel A."/>
            <person name="Grigoriev I.V."/>
        </authorList>
    </citation>
    <scope>NUCLEOTIDE SEQUENCE [LARGE SCALE GENOMIC DNA]</scope>
    <source>
        <strain evidence="2 3">NRRL 2496</strain>
    </source>
</reference>
<dbReference type="EMBL" id="MCGN01000005">
    <property type="protein sequence ID" value="ORY96705.1"/>
    <property type="molecule type" value="Genomic_DNA"/>
</dbReference>
<name>A0A1X2HD18_SYNRA</name>
<feature type="compositionally biased region" description="Low complexity" evidence="1">
    <location>
        <begin position="92"/>
        <end position="103"/>
    </location>
</feature>
<protein>
    <submittedName>
        <fullName evidence="2">Uncharacterized protein</fullName>
    </submittedName>
</protein>
<feature type="compositionally biased region" description="Low complexity" evidence="1">
    <location>
        <begin position="60"/>
        <end position="73"/>
    </location>
</feature>
<dbReference type="Proteomes" id="UP000242180">
    <property type="component" value="Unassembled WGS sequence"/>
</dbReference>
<sequence length="171" mass="18436">MHAYITYMIYTDMTHERSRNGENALGSSSAVTAATVPDMARDSITTSDLPRRYTSHHTTQPQQPQQQPQQQAAAPPPPAVTDSWLPPPYFRNHNGSINHSNGSTPSGRLPASPPVLPMSSTAIVDRPLTAFLWDDVPSAAHERNTNGMVALPPLPHSNTTPTPSSSSLPPL</sequence>
<proteinExistence type="predicted"/>
<gene>
    <name evidence="2" type="ORF">BCR43DRAFT_285059</name>
</gene>
<feature type="compositionally biased region" description="Pro residues" evidence="1">
    <location>
        <begin position="74"/>
        <end position="89"/>
    </location>
</feature>
<evidence type="ECO:0000313" key="3">
    <source>
        <dbReference type="Proteomes" id="UP000242180"/>
    </source>
</evidence>
<dbReference type="OrthoDB" id="2290708at2759"/>
<evidence type="ECO:0000256" key="1">
    <source>
        <dbReference type="SAM" id="MobiDB-lite"/>
    </source>
</evidence>
<organism evidence="2 3">
    <name type="scientific">Syncephalastrum racemosum</name>
    <name type="common">Filamentous fungus</name>
    <dbReference type="NCBI Taxonomy" id="13706"/>
    <lineage>
        <taxon>Eukaryota</taxon>
        <taxon>Fungi</taxon>
        <taxon>Fungi incertae sedis</taxon>
        <taxon>Mucoromycota</taxon>
        <taxon>Mucoromycotina</taxon>
        <taxon>Mucoromycetes</taxon>
        <taxon>Mucorales</taxon>
        <taxon>Syncephalastraceae</taxon>
        <taxon>Syncephalastrum</taxon>
    </lineage>
</organism>
<evidence type="ECO:0000313" key="2">
    <source>
        <dbReference type="EMBL" id="ORY96705.1"/>
    </source>
</evidence>
<keyword evidence="3" id="KW-1185">Reference proteome</keyword>
<dbReference type="AlphaFoldDB" id="A0A1X2HD18"/>